<evidence type="ECO:0000256" key="5">
    <source>
        <dbReference type="HAMAP-Rule" id="MF_00658"/>
    </source>
</evidence>
<dbReference type="Proteomes" id="UP000319148">
    <property type="component" value="Unassembled WGS sequence"/>
</dbReference>
<keyword evidence="5" id="KW-0963">Cytoplasm</keyword>
<dbReference type="InterPro" id="IPR029026">
    <property type="entry name" value="tRNA_m1G_MTases_N"/>
</dbReference>
<dbReference type="HAMAP" id="MF_00658">
    <property type="entry name" value="23SrRNA_methyltr_H"/>
    <property type="match status" value="1"/>
</dbReference>
<evidence type="ECO:0000313" key="7">
    <source>
        <dbReference type="Proteomes" id="UP000319148"/>
    </source>
</evidence>
<feature type="binding site" evidence="5">
    <location>
        <position position="100"/>
    </location>
    <ligand>
        <name>S-adenosyl-L-methionine</name>
        <dbReference type="ChEBI" id="CHEBI:59789"/>
    </ligand>
</feature>
<keyword evidence="3 5" id="KW-0949">S-adenosyl-L-methionine</keyword>
<dbReference type="GO" id="GO:0005737">
    <property type="term" value="C:cytoplasm"/>
    <property type="evidence" value="ECO:0007669"/>
    <property type="project" value="UniProtKB-SubCell"/>
</dbReference>
<dbReference type="GO" id="GO:0070038">
    <property type="term" value="F:rRNA (pseudouridine-N3-)-methyltransferase activity"/>
    <property type="evidence" value="ECO:0007669"/>
    <property type="project" value="UniProtKB-UniRule"/>
</dbReference>
<feature type="binding site" evidence="5">
    <location>
        <position position="68"/>
    </location>
    <ligand>
        <name>S-adenosyl-L-methionine</name>
        <dbReference type="ChEBI" id="CHEBI:59789"/>
    </ligand>
</feature>
<dbReference type="NCBIfam" id="NF000989">
    <property type="entry name" value="PRK00103.2-3"/>
    <property type="match status" value="1"/>
</dbReference>
<proteinExistence type="inferred from homology"/>
<protein>
    <recommendedName>
        <fullName evidence="5">Ribosomal RNA large subunit methyltransferase H</fullName>
        <ecNumber evidence="5">2.1.1.177</ecNumber>
    </recommendedName>
    <alternativeName>
        <fullName evidence="5">23S rRNA (pseudouridine1915-N3)-methyltransferase</fullName>
    </alternativeName>
    <alternativeName>
        <fullName evidence="5">23S rRNA m3Psi1915 methyltransferase</fullName>
    </alternativeName>
    <alternativeName>
        <fullName evidence="5">rRNA (pseudouridine-N3-)-methyltransferase RlmH</fullName>
    </alternativeName>
</protein>
<name>A0A501PMB0_9PROT</name>
<sequence>MQIRIIAVGRLKKGPELDLIETFVKRTPWPVSVTEVEEKRPIKGAERMAREADLLLAAIPDDAYVIALDERGKDMRSPQFAEILERLQDDGRQCVTFVIGGAEGYGPGVKERADRLLSFGKMTWPHMMVRLMLTEQIYRASTILAGHPYHKD</sequence>
<gene>
    <name evidence="5 6" type="primary">rlmH</name>
    <name evidence="6" type="ORF">FIV46_05365</name>
</gene>
<dbReference type="InterPro" id="IPR029028">
    <property type="entry name" value="Alpha/beta_knot_MTases"/>
</dbReference>
<keyword evidence="5" id="KW-0698">rRNA processing</keyword>
<organism evidence="6 7">
    <name type="scientific">Emcibacter nanhaiensis</name>
    <dbReference type="NCBI Taxonomy" id="1505037"/>
    <lineage>
        <taxon>Bacteria</taxon>
        <taxon>Pseudomonadati</taxon>
        <taxon>Pseudomonadota</taxon>
        <taxon>Alphaproteobacteria</taxon>
        <taxon>Emcibacterales</taxon>
        <taxon>Emcibacteraceae</taxon>
        <taxon>Emcibacter</taxon>
    </lineage>
</organism>
<dbReference type="OrthoDB" id="9806643at2"/>
<comment type="subcellular location">
    <subcellularLocation>
        <location evidence="5">Cytoplasm</location>
    </subcellularLocation>
</comment>
<comment type="subunit">
    <text evidence="5">Homodimer.</text>
</comment>
<evidence type="ECO:0000256" key="2">
    <source>
        <dbReference type="ARBA" id="ARBA00022679"/>
    </source>
</evidence>
<dbReference type="RefSeq" id="WP_139939162.1">
    <property type="nucleotide sequence ID" value="NZ_JBHSYP010000003.1"/>
</dbReference>
<evidence type="ECO:0000256" key="4">
    <source>
        <dbReference type="ARBA" id="ARBA00038303"/>
    </source>
</evidence>
<comment type="caution">
    <text evidence="6">The sequence shown here is derived from an EMBL/GenBank/DDBJ whole genome shotgun (WGS) entry which is preliminary data.</text>
</comment>
<dbReference type="PANTHER" id="PTHR33603:SF1">
    <property type="entry name" value="RIBOSOMAL RNA LARGE SUBUNIT METHYLTRANSFERASE H"/>
    <property type="match status" value="1"/>
</dbReference>
<dbReference type="Gene3D" id="3.40.1280.10">
    <property type="match status" value="1"/>
</dbReference>
<dbReference type="Pfam" id="PF02590">
    <property type="entry name" value="SPOUT_MTase"/>
    <property type="match status" value="1"/>
</dbReference>
<dbReference type="EC" id="2.1.1.177" evidence="5"/>
<keyword evidence="1 5" id="KW-0489">Methyltransferase</keyword>
<keyword evidence="7" id="KW-1185">Reference proteome</keyword>
<dbReference type="SUPFAM" id="SSF75217">
    <property type="entry name" value="alpha/beta knot"/>
    <property type="match status" value="1"/>
</dbReference>
<comment type="catalytic activity">
    <reaction evidence="5">
        <text>pseudouridine(1915) in 23S rRNA + S-adenosyl-L-methionine = N(3)-methylpseudouridine(1915) in 23S rRNA + S-adenosyl-L-homocysteine + H(+)</text>
        <dbReference type="Rhea" id="RHEA:42752"/>
        <dbReference type="Rhea" id="RHEA-COMP:10221"/>
        <dbReference type="Rhea" id="RHEA-COMP:10222"/>
        <dbReference type="ChEBI" id="CHEBI:15378"/>
        <dbReference type="ChEBI" id="CHEBI:57856"/>
        <dbReference type="ChEBI" id="CHEBI:59789"/>
        <dbReference type="ChEBI" id="CHEBI:65314"/>
        <dbReference type="ChEBI" id="CHEBI:74486"/>
        <dbReference type="EC" id="2.1.1.177"/>
    </reaction>
</comment>
<dbReference type="EMBL" id="VFIY01000005">
    <property type="protein sequence ID" value="TPD61639.1"/>
    <property type="molecule type" value="Genomic_DNA"/>
</dbReference>
<comment type="function">
    <text evidence="5">Specifically methylates the pseudouridine at position 1915 (m3Psi1915) in 23S rRNA.</text>
</comment>
<dbReference type="PANTHER" id="PTHR33603">
    <property type="entry name" value="METHYLTRANSFERASE"/>
    <property type="match status" value="1"/>
</dbReference>
<accession>A0A501PMB0</accession>
<dbReference type="PIRSF" id="PIRSF004505">
    <property type="entry name" value="MT_bac"/>
    <property type="match status" value="1"/>
</dbReference>
<comment type="similarity">
    <text evidence="4 5">Belongs to the RNA methyltransferase RlmH family.</text>
</comment>
<evidence type="ECO:0000313" key="6">
    <source>
        <dbReference type="EMBL" id="TPD61639.1"/>
    </source>
</evidence>
<keyword evidence="2 5" id="KW-0808">Transferase</keyword>
<evidence type="ECO:0000256" key="3">
    <source>
        <dbReference type="ARBA" id="ARBA00022691"/>
    </source>
</evidence>
<dbReference type="CDD" id="cd18081">
    <property type="entry name" value="RlmH-like"/>
    <property type="match status" value="1"/>
</dbReference>
<reference evidence="7" key="1">
    <citation type="submission" date="2019-06" db="EMBL/GenBank/DDBJ databases">
        <title>The complete genome of Emcibacter congregatus ZYLT.</title>
        <authorList>
            <person name="Zhao Z."/>
        </authorList>
    </citation>
    <scope>NUCLEOTIDE SEQUENCE [LARGE SCALE GENOMIC DNA]</scope>
    <source>
        <strain evidence="7">MCCC 1A06723</strain>
    </source>
</reference>
<dbReference type="InterPro" id="IPR003742">
    <property type="entry name" value="RlmH-like"/>
</dbReference>
<dbReference type="AlphaFoldDB" id="A0A501PMB0"/>
<feature type="binding site" evidence="5">
    <location>
        <begin position="119"/>
        <end position="124"/>
    </location>
    <ligand>
        <name>S-adenosyl-L-methionine</name>
        <dbReference type="ChEBI" id="CHEBI:59789"/>
    </ligand>
</feature>
<evidence type="ECO:0000256" key="1">
    <source>
        <dbReference type="ARBA" id="ARBA00022603"/>
    </source>
</evidence>